<dbReference type="EMBL" id="UINC01038768">
    <property type="protein sequence ID" value="SVB36246.1"/>
    <property type="molecule type" value="Genomic_DNA"/>
</dbReference>
<dbReference type="AlphaFoldDB" id="A0A382DCL2"/>
<organism evidence="1">
    <name type="scientific">marine metagenome</name>
    <dbReference type="NCBI Taxonomy" id="408172"/>
    <lineage>
        <taxon>unclassified sequences</taxon>
        <taxon>metagenomes</taxon>
        <taxon>ecological metagenomes</taxon>
    </lineage>
</organism>
<sequence length="23" mass="2730">MLFALYHWFHPGMTGMITIRVAH</sequence>
<name>A0A382DCL2_9ZZZZ</name>
<proteinExistence type="predicted"/>
<protein>
    <submittedName>
        <fullName evidence="1">Uncharacterized protein</fullName>
    </submittedName>
</protein>
<accession>A0A382DCL2</accession>
<gene>
    <name evidence="1" type="ORF">METZ01_LOCUS189100</name>
</gene>
<reference evidence="1" key="1">
    <citation type="submission" date="2018-05" db="EMBL/GenBank/DDBJ databases">
        <authorList>
            <person name="Lanie J.A."/>
            <person name="Ng W.-L."/>
            <person name="Kazmierczak K.M."/>
            <person name="Andrzejewski T.M."/>
            <person name="Davidsen T.M."/>
            <person name="Wayne K.J."/>
            <person name="Tettelin H."/>
            <person name="Glass J.I."/>
            <person name="Rusch D."/>
            <person name="Podicherti R."/>
            <person name="Tsui H.-C.T."/>
            <person name="Winkler M.E."/>
        </authorList>
    </citation>
    <scope>NUCLEOTIDE SEQUENCE</scope>
</reference>
<evidence type="ECO:0000313" key="1">
    <source>
        <dbReference type="EMBL" id="SVB36246.1"/>
    </source>
</evidence>